<feature type="chain" id="PRO_5007778188" evidence="2">
    <location>
        <begin position="31"/>
        <end position="833"/>
    </location>
</feature>
<dbReference type="WBParaSite" id="ALUE_0000281901-mRNA-1">
    <property type="protein sequence ID" value="ALUE_0000281901-mRNA-1"/>
    <property type="gene ID" value="ALUE_0000281901"/>
</dbReference>
<reference evidence="4" key="1">
    <citation type="submission" date="2016-05" db="UniProtKB">
        <authorList>
            <consortium name="WormBaseParasite"/>
        </authorList>
    </citation>
    <scope>IDENTIFICATION</scope>
</reference>
<proteinExistence type="predicted"/>
<dbReference type="Proteomes" id="UP000036681">
    <property type="component" value="Unplaced"/>
</dbReference>
<evidence type="ECO:0000313" key="4">
    <source>
        <dbReference type="WBParaSite" id="ALUE_0000281901-mRNA-1"/>
    </source>
</evidence>
<dbReference type="InterPro" id="IPR006150">
    <property type="entry name" value="Cys_repeat_1"/>
</dbReference>
<keyword evidence="3" id="KW-1185">Reference proteome</keyword>
<sequence>MSSSSLSNRRSFPLSLCIFAVLLIPDAAYAVSTKTPVIGGKCEIGTADVHIGGKQTQFFLKCEAAQGVRSPDLMPYKKHYFGSSSELQVEMMWRRLFGFSILARNSSTQRFTYLKTMQDLSAREADPCTVPMTCLQENADNASTFLQCDQNNNRWVKRSCPDAQTFSFEQQSCITSTKQNYHRYVAPCSLNCPVGYACVNNTCIALVFSRNSSKLSGSQHTCTVVIVQNQCVVKCPPHKFCSPLTACCRPLLADGGSCASSRQCLRGLVCSRGRCLQDVLPKFLITAKCGILSSCANDIDCAMHMKCSDGCCLVARCPSGYPHTSALVGCTHQLQCPQRTTCFAGRCCPLAHFNKTTLTNISSSDLDDRDLLLEEGSASPSNLERSWKAFDESRVQTRECPQGWGGICSLADPCQDGSDCIMGRCCRVPELNRLVCDNGYSPLSLPHECADDTFCPLGSSCQRNRCCTNANNEQSNTNNTHSTNQRTRSFSITDGAKRNASMASNDSGAGEGLQRTHEQTYFYKTATESRWSSADATMKQPHVYNRELDKSRLVPKIISKKRLFDHGMKHSKTEVNSSTGQDVSYERRLCPDDMESLSTPALCTASEHCSLGYTCRRGVCCRPLGCMHRCKTQHHCGDDCTHSAKTSSTEEEPTGIETTSMRQTQGRVRCLEDTECELSKTCPDGYTCLRGGQCCELAIHCADGTAPSHECIQGLCPSSSEVCVHIDSRSAICCTDRNMSHSIFSHDKANNMSGHQKKLKSVSASTPSQRDTTIAASRMPLLNAHRCKFSIECPPSHYCDLRGFCWPLQTRRVSKVRHSATEIKLACEGKVAC</sequence>
<organism evidence="3 4">
    <name type="scientific">Ascaris lumbricoides</name>
    <name type="common">Giant roundworm</name>
    <dbReference type="NCBI Taxonomy" id="6252"/>
    <lineage>
        <taxon>Eukaryota</taxon>
        <taxon>Metazoa</taxon>
        <taxon>Ecdysozoa</taxon>
        <taxon>Nematoda</taxon>
        <taxon>Chromadorea</taxon>
        <taxon>Rhabditida</taxon>
        <taxon>Spirurina</taxon>
        <taxon>Ascaridomorpha</taxon>
        <taxon>Ascaridoidea</taxon>
        <taxon>Ascarididae</taxon>
        <taxon>Ascaris</taxon>
    </lineage>
</organism>
<feature type="region of interest" description="Disordered" evidence="1">
    <location>
        <begin position="472"/>
        <end position="514"/>
    </location>
</feature>
<name>A0A0M3HMP4_ASCLU</name>
<feature type="compositionally biased region" description="Low complexity" evidence="1">
    <location>
        <begin position="472"/>
        <end position="488"/>
    </location>
</feature>
<evidence type="ECO:0000313" key="3">
    <source>
        <dbReference type="Proteomes" id="UP000036681"/>
    </source>
</evidence>
<feature type="signal peptide" evidence="2">
    <location>
        <begin position="1"/>
        <end position="30"/>
    </location>
</feature>
<keyword evidence="2" id="KW-0732">Signal</keyword>
<protein>
    <submittedName>
        <fullName evidence="4">EB domain-containing protein</fullName>
    </submittedName>
</protein>
<dbReference type="SMART" id="SM00289">
    <property type="entry name" value="WR1"/>
    <property type="match status" value="7"/>
</dbReference>
<dbReference type="AlphaFoldDB" id="A0A0M3HMP4"/>
<evidence type="ECO:0000256" key="1">
    <source>
        <dbReference type="SAM" id="MobiDB-lite"/>
    </source>
</evidence>
<accession>A0A0M3HMP4</accession>
<evidence type="ECO:0000256" key="2">
    <source>
        <dbReference type="SAM" id="SignalP"/>
    </source>
</evidence>